<dbReference type="InterPro" id="IPR036770">
    <property type="entry name" value="Ankyrin_rpt-contain_sf"/>
</dbReference>
<evidence type="ECO:0000313" key="4">
    <source>
        <dbReference type="Proteomes" id="UP000001542"/>
    </source>
</evidence>
<reference evidence="3" key="1">
    <citation type="submission" date="2006-10" db="EMBL/GenBank/DDBJ databases">
        <authorList>
            <person name="Amadeo P."/>
            <person name="Zhao Q."/>
            <person name="Wortman J."/>
            <person name="Fraser-Liggett C."/>
            <person name="Carlton J."/>
        </authorList>
    </citation>
    <scope>NUCLEOTIDE SEQUENCE</scope>
    <source>
        <strain evidence="3">G3</strain>
    </source>
</reference>
<name>A2ES09_TRIV3</name>
<dbReference type="RefSeq" id="XP_001316744.1">
    <property type="nucleotide sequence ID" value="XM_001316709.1"/>
</dbReference>
<dbReference type="Pfam" id="PF12796">
    <property type="entry name" value="Ank_2"/>
    <property type="match status" value="1"/>
</dbReference>
<protein>
    <recommendedName>
        <fullName evidence="2">DUF3447 domain-containing protein</fullName>
    </recommendedName>
</protein>
<evidence type="ECO:0000256" key="1">
    <source>
        <dbReference type="PROSITE-ProRule" id="PRU00023"/>
    </source>
</evidence>
<dbReference type="Pfam" id="PF11929">
    <property type="entry name" value="DUF3447"/>
    <property type="match status" value="1"/>
</dbReference>
<dbReference type="STRING" id="5722.A2ES09"/>
<sequence>MKEKKRYGTFDKKYTLLELCCYHGAVDCFKFLRTTYDSTPNKACLRFSFLGRNKEILSECLKYEKPDDECMKYAIISHNIDFVTFLMNEHKMKINPYDCGLYKNLESFLVYYDQIHNYHKCIVHSAMFAIPSLLEYFVSHGGYINKSNQRGDTALHYAARFNSKEMAELLLSYGAYIDKMNNLEETPLHTSAIYNNMEVAEFFISHGASRWLS</sequence>
<keyword evidence="1" id="KW-0040">ANK repeat</keyword>
<dbReference type="InterPro" id="IPR002110">
    <property type="entry name" value="Ankyrin_rpt"/>
</dbReference>
<accession>A2ES09</accession>
<feature type="repeat" description="ANK" evidence="1">
    <location>
        <begin position="183"/>
        <end position="209"/>
    </location>
</feature>
<dbReference type="eggNOG" id="KOG4412">
    <property type="taxonomic scope" value="Eukaryota"/>
</dbReference>
<dbReference type="PANTHER" id="PTHR24182:SF13">
    <property type="entry name" value="LD18443P"/>
    <property type="match status" value="1"/>
</dbReference>
<dbReference type="VEuPathDB" id="TrichDB:TVAGG3_0689450"/>
<dbReference type="AlphaFoldDB" id="A2ES09"/>
<dbReference type="OrthoDB" id="9995210at2759"/>
<dbReference type="SMART" id="SM00248">
    <property type="entry name" value="ANK"/>
    <property type="match status" value="4"/>
</dbReference>
<dbReference type="SUPFAM" id="SSF48403">
    <property type="entry name" value="Ankyrin repeat"/>
    <property type="match status" value="1"/>
</dbReference>
<evidence type="ECO:0000259" key="2">
    <source>
        <dbReference type="Pfam" id="PF11929"/>
    </source>
</evidence>
<reference evidence="3" key="2">
    <citation type="journal article" date="2007" name="Science">
        <title>Draft genome sequence of the sexually transmitted pathogen Trichomonas vaginalis.</title>
        <authorList>
            <person name="Carlton J.M."/>
            <person name="Hirt R.P."/>
            <person name="Silva J.C."/>
            <person name="Delcher A.L."/>
            <person name="Schatz M."/>
            <person name="Zhao Q."/>
            <person name="Wortman J.R."/>
            <person name="Bidwell S.L."/>
            <person name="Alsmark U.C.M."/>
            <person name="Besteiro S."/>
            <person name="Sicheritz-Ponten T."/>
            <person name="Noel C.J."/>
            <person name="Dacks J.B."/>
            <person name="Foster P.G."/>
            <person name="Simillion C."/>
            <person name="Van de Peer Y."/>
            <person name="Miranda-Saavedra D."/>
            <person name="Barton G.J."/>
            <person name="Westrop G.D."/>
            <person name="Mueller S."/>
            <person name="Dessi D."/>
            <person name="Fiori P.L."/>
            <person name="Ren Q."/>
            <person name="Paulsen I."/>
            <person name="Zhang H."/>
            <person name="Bastida-Corcuera F.D."/>
            <person name="Simoes-Barbosa A."/>
            <person name="Brown M.T."/>
            <person name="Hayes R.D."/>
            <person name="Mukherjee M."/>
            <person name="Okumura C.Y."/>
            <person name="Schneider R."/>
            <person name="Smith A.J."/>
            <person name="Vanacova S."/>
            <person name="Villalvazo M."/>
            <person name="Haas B.J."/>
            <person name="Pertea M."/>
            <person name="Feldblyum T.V."/>
            <person name="Utterback T.R."/>
            <person name="Shu C.L."/>
            <person name="Osoegawa K."/>
            <person name="de Jong P.J."/>
            <person name="Hrdy I."/>
            <person name="Horvathova L."/>
            <person name="Zubacova Z."/>
            <person name="Dolezal P."/>
            <person name="Malik S.B."/>
            <person name="Logsdon J.M. Jr."/>
            <person name="Henze K."/>
            <person name="Gupta A."/>
            <person name="Wang C.C."/>
            <person name="Dunne R.L."/>
            <person name="Upcroft J.A."/>
            <person name="Upcroft P."/>
            <person name="White O."/>
            <person name="Salzberg S.L."/>
            <person name="Tang P."/>
            <person name="Chiu C.-H."/>
            <person name="Lee Y.-S."/>
            <person name="Embley T.M."/>
            <person name="Coombs G.H."/>
            <person name="Mottram J.C."/>
            <person name="Tachezy J."/>
            <person name="Fraser-Liggett C.M."/>
            <person name="Johnson P.J."/>
        </authorList>
    </citation>
    <scope>NUCLEOTIDE SEQUENCE [LARGE SCALE GENOMIC DNA]</scope>
    <source>
        <strain evidence="3">G3</strain>
    </source>
</reference>
<dbReference type="EMBL" id="DS113472">
    <property type="protein sequence ID" value="EAY04521.1"/>
    <property type="molecule type" value="Genomic_DNA"/>
</dbReference>
<dbReference type="InterPro" id="IPR020683">
    <property type="entry name" value="DUF3447"/>
</dbReference>
<dbReference type="PANTHER" id="PTHR24182">
    <property type="entry name" value="ANKYRIN REPEAT AND SOCS BOX CONTAINING 4"/>
    <property type="match status" value="1"/>
</dbReference>
<feature type="domain" description="DUF3447" evidence="2">
    <location>
        <begin position="38"/>
        <end position="111"/>
    </location>
</feature>
<dbReference type="KEGG" id="tva:4762385"/>
<proteinExistence type="predicted"/>
<dbReference type="InParanoid" id="A2ES09"/>
<dbReference type="PROSITE" id="PS50088">
    <property type="entry name" value="ANK_REPEAT"/>
    <property type="match status" value="2"/>
</dbReference>
<feature type="repeat" description="ANK" evidence="1">
    <location>
        <begin position="150"/>
        <end position="182"/>
    </location>
</feature>
<dbReference type="Proteomes" id="UP000001542">
    <property type="component" value="Unassembled WGS sequence"/>
</dbReference>
<dbReference type="VEuPathDB" id="TrichDB:TVAG_244220"/>
<dbReference type="Gene3D" id="1.25.40.20">
    <property type="entry name" value="Ankyrin repeat-containing domain"/>
    <property type="match status" value="1"/>
</dbReference>
<evidence type="ECO:0000313" key="3">
    <source>
        <dbReference type="EMBL" id="EAY04521.1"/>
    </source>
</evidence>
<dbReference type="PROSITE" id="PS50297">
    <property type="entry name" value="ANK_REP_REGION"/>
    <property type="match status" value="2"/>
</dbReference>
<dbReference type="SMR" id="A2ES09"/>
<organism evidence="3 4">
    <name type="scientific">Trichomonas vaginalis (strain ATCC PRA-98 / G3)</name>
    <dbReference type="NCBI Taxonomy" id="412133"/>
    <lineage>
        <taxon>Eukaryota</taxon>
        <taxon>Metamonada</taxon>
        <taxon>Parabasalia</taxon>
        <taxon>Trichomonadida</taxon>
        <taxon>Trichomonadidae</taxon>
        <taxon>Trichomonas</taxon>
    </lineage>
</organism>
<keyword evidence="4" id="KW-1185">Reference proteome</keyword>
<gene>
    <name evidence="3" type="ORF">TVAG_244220</name>
</gene>